<protein>
    <submittedName>
        <fullName evidence="1">17 kDa surface antigen</fullName>
    </submittedName>
</protein>
<evidence type="ECO:0000313" key="2">
    <source>
        <dbReference type="Proteomes" id="UP000031623"/>
    </source>
</evidence>
<organism evidence="1 2">
    <name type="scientific">Thioploca ingrica</name>
    <dbReference type="NCBI Taxonomy" id="40754"/>
    <lineage>
        <taxon>Bacteria</taxon>
        <taxon>Pseudomonadati</taxon>
        <taxon>Pseudomonadota</taxon>
        <taxon>Gammaproteobacteria</taxon>
        <taxon>Thiotrichales</taxon>
        <taxon>Thiotrichaceae</taxon>
        <taxon>Thioploca</taxon>
    </lineage>
</organism>
<dbReference type="Proteomes" id="UP000031623">
    <property type="component" value="Chromosome"/>
</dbReference>
<reference evidence="1 2" key="1">
    <citation type="journal article" date="2014" name="ISME J.">
        <title>Ecophysiology of Thioploca ingrica as revealed by the complete genome sequence supplemented with proteomic evidence.</title>
        <authorList>
            <person name="Kojima H."/>
            <person name="Ogura Y."/>
            <person name="Yamamoto N."/>
            <person name="Togashi T."/>
            <person name="Mori H."/>
            <person name="Watanabe T."/>
            <person name="Nemoto F."/>
            <person name="Kurokawa K."/>
            <person name="Hayashi T."/>
            <person name="Fukui M."/>
        </authorList>
    </citation>
    <scope>NUCLEOTIDE SEQUENCE [LARGE SCALE GENOMIC DNA]</scope>
</reference>
<dbReference type="AlphaFoldDB" id="A0A090AGQ3"/>
<accession>A0A090AGQ3</accession>
<dbReference type="HOGENOM" id="CLU_090265_3_0_6"/>
<dbReference type="STRING" id="40754.THII_2052"/>
<dbReference type="EMBL" id="AP014633">
    <property type="protein sequence ID" value="BAP56349.1"/>
    <property type="molecule type" value="Genomic_DNA"/>
</dbReference>
<proteinExistence type="predicted"/>
<sequence length="154" mass="15999">MQIVKIIMTLSIINLLLIGCVTSRSTNVYTEGQALEAEDVEEGVVESVEPATIRKDGTIVGSVGGSVIGGIAASGIGGGKGQAIATTGGIILGGLLGHLMEQGVTDRAALKVVVRLQNGKKIVIVQEADVTFQRGERVNVFSSRVDNTKRVAKL</sequence>
<keyword evidence="2" id="KW-1185">Reference proteome</keyword>
<dbReference type="KEGG" id="tig:THII_2052"/>
<dbReference type="OrthoDB" id="5298161at2"/>
<evidence type="ECO:0000313" key="1">
    <source>
        <dbReference type="EMBL" id="BAP56349.1"/>
    </source>
</evidence>
<name>A0A090AGQ3_9GAMM</name>
<gene>
    <name evidence="1" type="ORF">THII_2052</name>
</gene>